<keyword evidence="2" id="KW-0732">Signal</keyword>
<accession>A0A229FXA0</accession>
<sequence>MKKGAQVARIGFLSFFISISFPSYAGPGHDHGDSPAAVEHFDGPKRQVNGDVFLPKQAQRQLFIETEQIESGSFSKTYDLAGKVIMDPNYGGKVQAIVAGRVTPGPKGFPLPGQKVKKGEILAYVTPESGPNGSRSLAESRLKRLRELSDTVPKKMIEEAEAAIANEELRAPVSGIISTMGIVSGQVVDARQLIFEVVNPKKLLIEALAYDAGLVNDIAGGTVTVNDKTIQLEYLGGGQALREQALPIMFSVSSEEISGVPVGQSLRVLVNTKNQVKGWKISASALVKNSSNQNIIWIKKSPELFEPKPVFYEPLDGKHFVVISGVSDKDRVVTKSTTLLNQIR</sequence>
<keyword evidence="4" id="KW-1185">Reference proteome</keyword>
<gene>
    <name evidence="3" type="ORF">AOC33_04140</name>
</gene>
<reference evidence="3 4" key="1">
    <citation type="submission" date="2017-06" db="EMBL/GenBank/DDBJ databases">
        <title>Reclassification of a Polynucleobacter cosmopolitanus strain isolated from tropical Lake Victoria as Polynucleobacter victoriensis comb. nov.</title>
        <authorList>
            <person name="Hahn M.W."/>
        </authorList>
    </citation>
    <scope>NUCLEOTIDE SEQUENCE [LARGE SCALE GENOMIC DNA]</scope>
    <source>
        <strain evidence="3 4">MWH-MoIso2</strain>
    </source>
</reference>
<dbReference type="EMBL" id="NJGG01000001">
    <property type="protein sequence ID" value="OXL16270.1"/>
    <property type="molecule type" value="Genomic_DNA"/>
</dbReference>
<keyword evidence="1" id="KW-0813">Transport</keyword>
<organism evidence="3 4">
    <name type="scientific">Polynucleobacter cosmopolitanus</name>
    <dbReference type="NCBI Taxonomy" id="351345"/>
    <lineage>
        <taxon>Bacteria</taxon>
        <taxon>Pseudomonadati</taxon>
        <taxon>Pseudomonadota</taxon>
        <taxon>Betaproteobacteria</taxon>
        <taxon>Burkholderiales</taxon>
        <taxon>Burkholderiaceae</taxon>
        <taxon>Polynucleobacter</taxon>
    </lineage>
</organism>
<dbReference type="RefSeq" id="WP_089515296.1">
    <property type="nucleotide sequence ID" value="NZ_NJGG01000001.1"/>
</dbReference>
<dbReference type="InterPro" id="IPR051909">
    <property type="entry name" value="MFP_Cation_Efflux"/>
</dbReference>
<evidence type="ECO:0008006" key="5">
    <source>
        <dbReference type="Google" id="ProtNLM"/>
    </source>
</evidence>
<protein>
    <recommendedName>
        <fullName evidence="5">RND efflux pump membrane fusion protein barrel-sandwich domain-containing protein</fullName>
    </recommendedName>
</protein>
<comment type="caution">
    <text evidence="3">The sequence shown here is derived from an EMBL/GenBank/DDBJ whole genome shotgun (WGS) entry which is preliminary data.</text>
</comment>
<dbReference type="Proteomes" id="UP000215188">
    <property type="component" value="Unassembled WGS sequence"/>
</dbReference>
<evidence type="ECO:0000256" key="1">
    <source>
        <dbReference type="ARBA" id="ARBA00022448"/>
    </source>
</evidence>
<dbReference type="OrthoDB" id="7059230at2"/>
<name>A0A229FXA0_9BURK</name>
<proteinExistence type="predicted"/>
<feature type="signal peptide" evidence="2">
    <location>
        <begin position="1"/>
        <end position="25"/>
    </location>
</feature>
<evidence type="ECO:0000256" key="2">
    <source>
        <dbReference type="SAM" id="SignalP"/>
    </source>
</evidence>
<dbReference type="SUPFAM" id="SSF111369">
    <property type="entry name" value="HlyD-like secretion proteins"/>
    <property type="match status" value="1"/>
</dbReference>
<dbReference type="GO" id="GO:0060003">
    <property type="term" value="P:copper ion export"/>
    <property type="evidence" value="ECO:0007669"/>
    <property type="project" value="TreeGrafter"/>
</dbReference>
<evidence type="ECO:0000313" key="3">
    <source>
        <dbReference type="EMBL" id="OXL16270.1"/>
    </source>
</evidence>
<dbReference type="Gene3D" id="2.40.420.20">
    <property type="match status" value="1"/>
</dbReference>
<dbReference type="GO" id="GO:0015679">
    <property type="term" value="P:plasma membrane copper ion transport"/>
    <property type="evidence" value="ECO:0007669"/>
    <property type="project" value="TreeGrafter"/>
</dbReference>
<feature type="chain" id="PRO_5012420837" description="RND efflux pump membrane fusion protein barrel-sandwich domain-containing protein" evidence="2">
    <location>
        <begin position="26"/>
        <end position="344"/>
    </location>
</feature>
<dbReference type="GO" id="GO:0030313">
    <property type="term" value="C:cell envelope"/>
    <property type="evidence" value="ECO:0007669"/>
    <property type="project" value="TreeGrafter"/>
</dbReference>
<dbReference type="Gene3D" id="2.40.50.100">
    <property type="match status" value="1"/>
</dbReference>
<dbReference type="PANTHER" id="PTHR30097:SF4">
    <property type="entry name" value="SLR6042 PROTEIN"/>
    <property type="match status" value="1"/>
</dbReference>
<evidence type="ECO:0000313" key="4">
    <source>
        <dbReference type="Proteomes" id="UP000215188"/>
    </source>
</evidence>
<dbReference type="PANTHER" id="PTHR30097">
    <property type="entry name" value="CATION EFFLUX SYSTEM PROTEIN CUSB"/>
    <property type="match status" value="1"/>
</dbReference>
<dbReference type="AlphaFoldDB" id="A0A229FXA0"/>